<dbReference type="InterPro" id="IPR052021">
    <property type="entry name" value="Type-I_RS_S_subunit"/>
</dbReference>
<evidence type="ECO:0000313" key="7">
    <source>
        <dbReference type="Proteomes" id="UP000075635"/>
    </source>
</evidence>
<dbReference type="Proteomes" id="UP000075635">
    <property type="component" value="Unassembled WGS sequence"/>
</dbReference>
<dbReference type="SUPFAM" id="SSF116734">
    <property type="entry name" value="DNA methylase specificity domain"/>
    <property type="match status" value="2"/>
</dbReference>
<dbReference type="Gene3D" id="3.90.220.20">
    <property type="entry name" value="DNA methylase specificity domains"/>
    <property type="match status" value="2"/>
</dbReference>
<dbReference type="PANTHER" id="PTHR30408:SF12">
    <property type="entry name" value="TYPE I RESTRICTION ENZYME MJAVIII SPECIFICITY SUBUNIT"/>
    <property type="match status" value="1"/>
</dbReference>
<protein>
    <recommendedName>
        <fullName evidence="5">Type I restriction modification DNA specificity domain-containing protein</fullName>
    </recommendedName>
</protein>
<dbReference type="AlphaFoldDB" id="A0A150RQC5"/>
<dbReference type="Pfam" id="PF01420">
    <property type="entry name" value="Methylase_S"/>
    <property type="match status" value="1"/>
</dbReference>
<comment type="similarity">
    <text evidence="1">Belongs to the type-I restriction system S methylase family.</text>
</comment>
<keyword evidence="3" id="KW-0238">DNA-binding</keyword>
<evidence type="ECO:0000313" key="6">
    <source>
        <dbReference type="EMBL" id="KYF82479.1"/>
    </source>
</evidence>
<dbReference type="EMBL" id="JEMB01002247">
    <property type="protein sequence ID" value="KYF82479.1"/>
    <property type="molecule type" value="Genomic_DNA"/>
</dbReference>
<proteinExistence type="inferred from homology"/>
<dbReference type="PANTHER" id="PTHR30408">
    <property type="entry name" value="TYPE-1 RESTRICTION ENZYME ECOKI SPECIFICITY PROTEIN"/>
    <property type="match status" value="1"/>
</dbReference>
<keyword evidence="2" id="KW-0680">Restriction system</keyword>
<feature type="domain" description="Type I restriction modification DNA specificity" evidence="5">
    <location>
        <begin position="62"/>
        <end position="167"/>
    </location>
</feature>
<accession>A0A150RQC5</accession>
<dbReference type="GO" id="GO:0009307">
    <property type="term" value="P:DNA restriction-modification system"/>
    <property type="evidence" value="ECO:0007669"/>
    <property type="project" value="UniProtKB-KW"/>
</dbReference>
<name>A0A150RQC5_SORCE</name>
<evidence type="ECO:0000256" key="1">
    <source>
        <dbReference type="ARBA" id="ARBA00010923"/>
    </source>
</evidence>
<organism evidence="6 7">
    <name type="scientific">Sorangium cellulosum</name>
    <name type="common">Polyangium cellulosum</name>
    <dbReference type="NCBI Taxonomy" id="56"/>
    <lineage>
        <taxon>Bacteria</taxon>
        <taxon>Pseudomonadati</taxon>
        <taxon>Myxococcota</taxon>
        <taxon>Polyangia</taxon>
        <taxon>Polyangiales</taxon>
        <taxon>Polyangiaceae</taxon>
        <taxon>Sorangium</taxon>
    </lineage>
</organism>
<dbReference type="GO" id="GO:0003677">
    <property type="term" value="F:DNA binding"/>
    <property type="evidence" value="ECO:0007669"/>
    <property type="project" value="UniProtKB-KW"/>
</dbReference>
<evidence type="ECO:0000256" key="4">
    <source>
        <dbReference type="SAM" id="Coils"/>
    </source>
</evidence>
<keyword evidence="4" id="KW-0175">Coiled coil</keyword>
<dbReference type="InterPro" id="IPR000055">
    <property type="entry name" value="Restrct_endonuc_typeI_TRD"/>
</dbReference>
<gene>
    <name evidence="6" type="ORF">BE17_29280</name>
</gene>
<sequence>MSELKPGWRRVKFGEVATHIAERAEPTPEETALYVGLEHLDSGSLTVRRWGSQTELIGTKLRMRKGDILFARRNAYLRRVAIAPHDGLFSAHGMVLRPRPPHIAPEFLPFFMQSDLFMDRAEKISVGSLSPTINWSSLRDEEFALPPLEEQRRLSKALQALSNLDATLQDCENAAKRISDAVAAASFPVATTDDRTSALGDLCTEITVGIVIQPARWYVPPNQGVVALIMKNVQRGCIDMGDVTYISHEGHSAHSKSILRKGDVIAVRSSGSVERTGDAAVVPAELDGANCIDLLIARPGPGLLPEYVCEYLNAPTTRSVLVGTSSGTMQKHLNVGALKKLRIPAVGTDEQQRVVGQLRELKTAVRLKSARRTQLQHVRRQVFAALTGEVSQ</sequence>
<feature type="coiled-coil region" evidence="4">
    <location>
        <begin position="154"/>
        <end position="181"/>
    </location>
</feature>
<comment type="caution">
    <text evidence="6">The sequence shown here is derived from an EMBL/GenBank/DDBJ whole genome shotgun (WGS) entry which is preliminary data.</text>
</comment>
<reference evidence="6 7" key="1">
    <citation type="submission" date="2014-02" db="EMBL/GenBank/DDBJ databases">
        <title>The small core and large imbalanced accessory genome model reveals a collaborative survival strategy of Sorangium cellulosum strains in nature.</title>
        <authorList>
            <person name="Han K."/>
            <person name="Peng R."/>
            <person name="Blom J."/>
            <person name="Li Y.-Z."/>
        </authorList>
    </citation>
    <scope>NUCLEOTIDE SEQUENCE [LARGE SCALE GENOMIC DNA]</scope>
    <source>
        <strain evidence="6 7">So0011-07</strain>
    </source>
</reference>
<evidence type="ECO:0000256" key="2">
    <source>
        <dbReference type="ARBA" id="ARBA00022747"/>
    </source>
</evidence>
<evidence type="ECO:0000259" key="5">
    <source>
        <dbReference type="Pfam" id="PF01420"/>
    </source>
</evidence>
<dbReference type="InterPro" id="IPR044946">
    <property type="entry name" value="Restrct_endonuc_typeI_TRD_sf"/>
</dbReference>
<evidence type="ECO:0000256" key="3">
    <source>
        <dbReference type="ARBA" id="ARBA00023125"/>
    </source>
</evidence>